<dbReference type="PANTHER" id="PTHR33751:SF9">
    <property type="entry name" value="CYTOCHROME C4"/>
    <property type="match status" value="1"/>
</dbReference>
<feature type="binding site" description="covalent" evidence="8">
    <location>
        <position position="38"/>
    </location>
    <ligand>
        <name>heme c</name>
        <dbReference type="ChEBI" id="CHEBI:61717"/>
        <label>1</label>
    </ligand>
</feature>
<sequence length="213" mass="22900">MKKIRNSGRLALALGLAISTAHAAQGDAKAGAEAAGLCLACHQADGSGMNIPGGESWPRLAGLDEQYLYKQLLDVKSGTRESATMLPFVNMLSDQQLRDVSAYYSQMPATPAKGGEDASEARLAHGQKLAEQGDWDRYIVPCQSCHGPDNQGVGASFPGIAGQHANYIEDQLRNWQKGTRDNDPQHLMAAIAERLNDEDIQAVSAWLSRQPAQ</sequence>
<keyword evidence="13" id="KW-1185">Reference proteome</keyword>
<feature type="domain" description="Cytochrome c" evidence="11">
    <location>
        <begin position="121"/>
        <end position="211"/>
    </location>
</feature>
<keyword evidence="4 9" id="KW-0479">Metal-binding</keyword>
<dbReference type="InterPro" id="IPR024167">
    <property type="entry name" value="Cytochrome_c4-like"/>
</dbReference>
<dbReference type="PROSITE" id="PS51007">
    <property type="entry name" value="CYTC"/>
    <property type="match status" value="2"/>
</dbReference>
<evidence type="ECO:0000256" key="3">
    <source>
        <dbReference type="ARBA" id="ARBA00022617"/>
    </source>
</evidence>
<dbReference type="PIRSF" id="PIRSF000005">
    <property type="entry name" value="Cytochrome_c4"/>
    <property type="match status" value="1"/>
</dbReference>
<dbReference type="InterPro" id="IPR009056">
    <property type="entry name" value="Cyt_c-like_dom"/>
</dbReference>
<comment type="PTM">
    <text evidence="8">Binds 2 heme c groups covalently per subunit.</text>
</comment>
<dbReference type="OrthoDB" id="9773456at2"/>
<evidence type="ECO:0000256" key="6">
    <source>
        <dbReference type="ARBA" id="ARBA00022982"/>
    </source>
</evidence>
<dbReference type="PANTHER" id="PTHR33751">
    <property type="entry name" value="CBB3-TYPE CYTOCHROME C OXIDASE SUBUNIT FIXP"/>
    <property type="match status" value="1"/>
</dbReference>
<name>A0A4R6U0E2_9GAMM</name>
<reference evidence="12 13" key="1">
    <citation type="submission" date="2019-03" db="EMBL/GenBank/DDBJ databases">
        <title>Genomic Encyclopedia of Type Strains, Phase IV (KMG-IV): sequencing the most valuable type-strain genomes for metagenomic binning, comparative biology and taxonomic classification.</title>
        <authorList>
            <person name="Goeker M."/>
        </authorList>
    </citation>
    <scope>NUCLEOTIDE SEQUENCE [LARGE SCALE GENOMIC DNA]</scope>
    <source>
        <strain evidence="12 13">DSM 28679</strain>
    </source>
</reference>
<evidence type="ECO:0000259" key="11">
    <source>
        <dbReference type="PROSITE" id="PS51007"/>
    </source>
</evidence>
<evidence type="ECO:0000256" key="9">
    <source>
        <dbReference type="PIRSR" id="PIRSR000005-2"/>
    </source>
</evidence>
<dbReference type="EMBL" id="SNYK01000002">
    <property type="protein sequence ID" value="TDQ39401.1"/>
    <property type="molecule type" value="Genomic_DNA"/>
</dbReference>
<feature type="binding site" description="axial binding residue" evidence="9">
    <location>
        <position position="146"/>
    </location>
    <ligand>
        <name>heme c</name>
        <dbReference type="ChEBI" id="CHEBI:61717"/>
        <label>2</label>
    </ligand>
    <ligandPart>
        <name>Fe</name>
        <dbReference type="ChEBI" id="CHEBI:18248"/>
    </ligandPart>
</feature>
<gene>
    <name evidence="12" type="ORF">DFQ45_10292</name>
</gene>
<feature type="binding site" description="covalent" evidence="8">
    <location>
        <position position="145"/>
    </location>
    <ligand>
        <name>heme c</name>
        <dbReference type="ChEBI" id="CHEBI:61717"/>
        <label>2</label>
    </ligand>
</feature>
<evidence type="ECO:0000256" key="7">
    <source>
        <dbReference type="ARBA" id="ARBA00023004"/>
    </source>
</evidence>
<evidence type="ECO:0000313" key="13">
    <source>
        <dbReference type="Proteomes" id="UP000294575"/>
    </source>
</evidence>
<feature type="binding site" description="axial binding residue" evidence="9">
    <location>
        <position position="42"/>
    </location>
    <ligand>
        <name>heme c</name>
        <dbReference type="ChEBI" id="CHEBI:61717"/>
        <label>1</label>
    </ligand>
    <ligandPart>
        <name>Fe</name>
        <dbReference type="ChEBI" id="CHEBI:18248"/>
    </ligandPart>
</feature>
<dbReference type="InterPro" id="IPR050597">
    <property type="entry name" value="Cytochrome_c_Oxidase_Subunit"/>
</dbReference>
<keyword evidence="6" id="KW-0249">Electron transport</keyword>
<evidence type="ECO:0000313" key="12">
    <source>
        <dbReference type="EMBL" id="TDQ39401.1"/>
    </source>
</evidence>
<dbReference type="GO" id="GO:0005506">
    <property type="term" value="F:iron ion binding"/>
    <property type="evidence" value="ECO:0007669"/>
    <property type="project" value="InterPro"/>
</dbReference>
<comment type="subcellular location">
    <subcellularLocation>
        <location evidence="1">Periplasm</location>
    </subcellularLocation>
</comment>
<dbReference type="InterPro" id="IPR036909">
    <property type="entry name" value="Cyt_c-like_dom_sf"/>
</dbReference>
<evidence type="ECO:0000256" key="2">
    <source>
        <dbReference type="ARBA" id="ARBA00022448"/>
    </source>
</evidence>
<dbReference type="GO" id="GO:0020037">
    <property type="term" value="F:heme binding"/>
    <property type="evidence" value="ECO:0007669"/>
    <property type="project" value="InterPro"/>
</dbReference>
<evidence type="ECO:0000256" key="10">
    <source>
        <dbReference type="SAM" id="SignalP"/>
    </source>
</evidence>
<feature type="chain" id="PRO_5020618295" evidence="10">
    <location>
        <begin position="24"/>
        <end position="213"/>
    </location>
</feature>
<dbReference type="GO" id="GO:0009055">
    <property type="term" value="F:electron transfer activity"/>
    <property type="evidence" value="ECO:0007669"/>
    <property type="project" value="InterPro"/>
</dbReference>
<keyword evidence="3 8" id="KW-0349">Heme</keyword>
<dbReference type="AlphaFoldDB" id="A0A4R6U0E2"/>
<feature type="binding site" description="axial binding residue" evidence="9">
    <location>
        <position position="188"/>
    </location>
    <ligand>
        <name>heme c</name>
        <dbReference type="ChEBI" id="CHEBI:61717"/>
        <label>2</label>
    </ligand>
    <ligandPart>
        <name>Fe</name>
        <dbReference type="ChEBI" id="CHEBI:18248"/>
    </ligandPart>
</feature>
<feature type="signal peptide" evidence="10">
    <location>
        <begin position="1"/>
        <end position="23"/>
    </location>
</feature>
<keyword evidence="2" id="KW-0813">Transport</keyword>
<evidence type="ECO:0000256" key="5">
    <source>
        <dbReference type="ARBA" id="ARBA00022764"/>
    </source>
</evidence>
<dbReference type="Proteomes" id="UP000294575">
    <property type="component" value="Unassembled WGS sequence"/>
</dbReference>
<feature type="domain" description="Cytochrome c" evidence="11">
    <location>
        <begin position="26"/>
        <end position="108"/>
    </location>
</feature>
<comment type="caution">
    <text evidence="12">The sequence shown here is derived from an EMBL/GenBank/DDBJ whole genome shotgun (WGS) entry which is preliminary data.</text>
</comment>
<evidence type="ECO:0000256" key="8">
    <source>
        <dbReference type="PIRSR" id="PIRSR000005-1"/>
    </source>
</evidence>
<dbReference type="Gene3D" id="1.10.760.10">
    <property type="entry name" value="Cytochrome c-like domain"/>
    <property type="match status" value="2"/>
</dbReference>
<feature type="binding site" description="axial binding residue" evidence="9">
    <location>
        <position position="85"/>
    </location>
    <ligand>
        <name>heme c</name>
        <dbReference type="ChEBI" id="CHEBI:61717"/>
        <label>1</label>
    </ligand>
    <ligandPart>
        <name>Fe</name>
        <dbReference type="ChEBI" id="CHEBI:18248"/>
    </ligandPart>
</feature>
<dbReference type="RefSeq" id="WP_101497460.1">
    <property type="nucleotide sequence ID" value="NZ_LNJZ01000009.1"/>
</dbReference>
<proteinExistence type="predicted"/>
<dbReference type="GO" id="GO:0042597">
    <property type="term" value="C:periplasmic space"/>
    <property type="evidence" value="ECO:0007669"/>
    <property type="project" value="UniProtKB-SubCell"/>
</dbReference>
<dbReference type="Pfam" id="PF00034">
    <property type="entry name" value="Cytochrom_C"/>
    <property type="match status" value="2"/>
</dbReference>
<feature type="binding site" description="covalent" evidence="8">
    <location>
        <position position="142"/>
    </location>
    <ligand>
        <name>heme c</name>
        <dbReference type="ChEBI" id="CHEBI:61717"/>
        <label>2</label>
    </ligand>
</feature>
<evidence type="ECO:0000256" key="4">
    <source>
        <dbReference type="ARBA" id="ARBA00022723"/>
    </source>
</evidence>
<feature type="binding site" description="covalent" evidence="8">
    <location>
        <position position="41"/>
    </location>
    <ligand>
        <name>heme c</name>
        <dbReference type="ChEBI" id="CHEBI:61717"/>
        <label>1</label>
    </ligand>
</feature>
<evidence type="ECO:0000256" key="1">
    <source>
        <dbReference type="ARBA" id="ARBA00004418"/>
    </source>
</evidence>
<accession>A0A4R6U0E2</accession>
<dbReference type="SUPFAM" id="SSF46626">
    <property type="entry name" value="Cytochrome c"/>
    <property type="match status" value="2"/>
</dbReference>
<keyword evidence="5" id="KW-0574">Periplasm</keyword>
<protein>
    <submittedName>
        <fullName evidence="12">Cytochrome c553</fullName>
    </submittedName>
</protein>
<organism evidence="12 13">
    <name type="scientific">Thiopseudomonas denitrificans</name>
    <dbReference type="NCBI Taxonomy" id="1501432"/>
    <lineage>
        <taxon>Bacteria</taxon>
        <taxon>Pseudomonadati</taxon>
        <taxon>Pseudomonadota</taxon>
        <taxon>Gammaproteobacteria</taxon>
        <taxon>Pseudomonadales</taxon>
        <taxon>Pseudomonadaceae</taxon>
        <taxon>Thiopseudomonas</taxon>
    </lineage>
</organism>
<keyword evidence="10" id="KW-0732">Signal</keyword>
<keyword evidence="7 9" id="KW-0408">Iron</keyword>